<feature type="region of interest" description="Disordered" evidence="1">
    <location>
        <begin position="84"/>
        <end position="103"/>
    </location>
</feature>
<feature type="region of interest" description="Disordered" evidence="1">
    <location>
        <begin position="1"/>
        <end position="24"/>
    </location>
</feature>
<evidence type="ECO:0008006" key="4">
    <source>
        <dbReference type="Google" id="ProtNLM"/>
    </source>
</evidence>
<protein>
    <recommendedName>
        <fullName evidence="4">Transposase</fullName>
    </recommendedName>
</protein>
<evidence type="ECO:0000313" key="3">
    <source>
        <dbReference type="Proteomes" id="UP000653308"/>
    </source>
</evidence>
<comment type="caution">
    <text evidence="2">The sequence shown here is derived from an EMBL/GenBank/DDBJ whole genome shotgun (WGS) entry which is preliminary data.</text>
</comment>
<gene>
    <name evidence="2" type="ORF">GCM10010384_47310</name>
</gene>
<sequence length="123" mass="13628">MIASTTDTPPPPISQGLVSERRREEGCDDALELGKAEVARGNTVRARAGQRKWVRQWDRKRRQQETAAACLADQPSRRWARLAGRRRGQGTAGACVGSSSPVSPLRRGILHRPRIRQVLSACF</sequence>
<dbReference type="Proteomes" id="UP000653308">
    <property type="component" value="Unassembled WGS sequence"/>
</dbReference>
<evidence type="ECO:0000313" key="2">
    <source>
        <dbReference type="EMBL" id="GGY34808.1"/>
    </source>
</evidence>
<keyword evidence="3" id="KW-1185">Reference proteome</keyword>
<evidence type="ECO:0000256" key="1">
    <source>
        <dbReference type="SAM" id="MobiDB-lite"/>
    </source>
</evidence>
<accession>A0ABQ3A6F7</accession>
<reference evidence="3" key="1">
    <citation type="journal article" date="2019" name="Int. J. Syst. Evol. Microbiol.">
        <title>The Global Catalogue of Microorganisms (GCM) 10K type strain sequencing project: providing services to taxonomists for standard genome sequencing and annotation.</title>
        <authorList>
            <consortium name="The Broad Institute Genomics Platform"/>
            <consortium name="The Broad Institute Genome Sequencing Center for Infectious Disease"/>
            <person name="Wu L."/>
            <person name="Ma J."/>
        </authorList>
    </citation>
    <scope>NUCLEOTIDE SEQUENCE [LARGE SCALE GENOMIC DNA]</scope>
    <source>
        <strain evidence="3">JCM 4957</strain>
    </source>
</reference>
<name>A0ABQ3A6F7_9ACTN</name>
<proteinExistence type="predicted"/>
<organism evidence="2 3">
    <name type="scientific">Streptomyces djakartensis</name>
    <dbReference type="NCBI Taxonomy" id="68193"/>
    <lineage>
        <taxon>Bacteria</taxon>
        <taxon>Bacillati</taxon>
        <taxon>Actinomycetota</taxon>
        <taxon>Actinomycetes</taxon>
        <taxon>Kitasatosporales</taxon>
        <taxon>Streptomycetaceae</taxon>
        <taxon>Streptomyces</taxon>
    </lineage>
</organism>
<dbReference type="EMBL" id="BMWE01000014">
    <property type="protein sequence ID" value="GGY34808.1"/>
    <property type="molecule type" value="Genomic_DNA"/>
</dbReference>